<dbReference type="InterPro" id="IPR031924">
    <property type="entry name" value="GH115"/>
</dbReference>
<dbReference type="OrthoDB" id="8727830at2"/>
<dbReference type="PANTHER" id="PTHR37842:SF2">
    <property type="entry name" value="GYLCOSYL HYDROLASE 115 C-TERMINAL DOMAIN-CONTAINING PROTEIN"/>
    <property type="match status" value="1"/>
</dbReference>
<dbReference type="AlphaFoldDB" id="A0A0R1WE33"/>
<dbReference type="InterPro" id="IPR041437">
    <property type="entry name" value="GH115_C"/>
</dbReference>
<dbReference type="Pfam" id="PF15979">
    <property type="entry name" value="Glyco_hydro_115"/>
    <property type="match status" value="1"/>
</dbReference>
<evidence type="ECO:0000256" key="1">
    <source>
        <dbReference type="ARBA" id="ARBA00022801"/>
    </source>
</evidence>
<keyword evidence="4" id="KW-1185">Reference proteome</keyword>
<protein>
    <recommendedName>
        <fullName evidence="2">Gylcosyl hydrolase 115 C-terminal domain-containing protein</fullName>
    </recommendedName>
</protein>
<organism evidence="3 4">
    <name type="scientific">Lapidilactobacillus concavus DSM 17758</name>
    <dbReference type="NCBI Taxonomy" id="1423735"/>
    <lineage>
        <taxon>Bacteria</taxon>
        <taxon>Bacillati</taxon>
        <taxon>Bacillota</taxon>
        <taxon>Bacilli</taxon>
        <taxon>Lactobacillales</taxon>
        <taxon>Lactobacillaceae</taxon>
        <taxon>Lapidilactobacillus</taxon>
    </lineage>
</organism>
<dbReference type="InterPro" id="IPR029018">
    <property type="entry name" value="Hex-like_dom2"/>
</dbReference>
<proteinExistence type="predicted"/>
<name>A0A0R1WE33_9LACO</name>
<gene>
    <name evidence="3" type="ORF">FC15_GL000064</name>
</gene>
<feature type="domain" description="Gylcosyl hydrolase 115 C-terminal" evidence="2">
    <location>
        <begin position="773"/>
        <end position="945"/>
    </location>
</feature>
<evidence type="ECO:0000313" key="4">
    <source>
        <dbReference type="Proteomes" id="UP000051315"/>
    </source>
</evidence>
<evidence type="ECO:0000259" key="2">
    <source>
        <dbReference type="Pfam" id="PF17829"/>
    </source>
</evidence>
<keyword evidence="1" id="KW-0378">Hydrolase</keyword>
<dbReference type="Gene3D" id="3.20.20.520">
    <property type="entry name" value="Glycosyl hydrolase family 115"/>
    <property type="match status" value="1"/>
</dbReference>
<accession>A0A0R1WE33</accession>
<sequence>MVTVKLNQETYFIEEKSQLSGVKRVANMVRADLGLIFGRQPIWQSLDAITTDSEKTAIFAATIGQSAYLDDLLNRKMITASEIENKREVYQFQVIQDPWPSVKRALIIVGSDKRGTIYGLFHLSELLGVSPFVNWSDLKPKPETEVTLTDKDNFVSREPSVKYRGFFINDEWPAFGNWAKIHFGGANAACYAQLFEVLLRLKGNYLWPAMWKDNFSLDGPGLKSAALADELGVVMSTSHHEPCMRSGEEYTLVRGKNSPYGDAWDFQTNRDGIIRFWKDGLKRNAKFENVITLGMRGERDTAIMKNATMAENIALLKDVLKVQNELIKQEVNSKLSEVARQIVMFNEVESFFYGDDTTPGLIASKELDGVTIMYSDNNLGYMRTLPSKAIQNHRGGFGMYYHMDMHGGPTSFEWIGSTSVPRIWDQMSTAYDYGVQEIWIANVGDLATNELSLSYFLDMAYDMDHYGSKYPNNTEIYIQNWLKQQFGNHFTSNDLSLIQKVIDDYMLLLERRKHEVMGSDTYHPVHFGESDTVLSKCQEIMQICQDLRKRCPAAALTGFVGLVYYPAVATANLMQTWIYAGKNQFYAQQNRVIANDYGNKVRLGIQRDHEIIADYHQIGEHKFDGFGLSEHFGFRQWSANNNQYPLVYDVTPANLPRMIVSSVTASDYSLGEAWTNQNLVITDFMRPDVTKAYLDIACGSRDSIAYEIINQTPWLHFSRYFGEVQKQVTIEITFDRKNAPLVGESSFQVKSGEAVVDVKLPFRNGLFDYPSQTFIETNDYLAIPATAYVSAIATDEAKFVVLEPYGKFGSGVKVFPQTIDFMAIKERPELNYHFAIEQVGQYELTLHFAPTLPVSQDNHAYIQVGLNENSLQLVDTVLDSNQPFYNSPQWAIEGTNDEKQCQIKVNCRAGLNLLRYIQISPNLILERITLVRLGSQLPQSYLGPTASYKLL</sequence>
<dbReference type="Proteomes" id="UP000051315">
    <property type="component" value="Unassembled WGS sequence"/>
</dbReference>
<dbReference type="Pfam" id="PF17829">
    <property type="entry name" value="GH115_C"/>
    <property type="match status" value="1"/>
</dbReference>
<dbReference type="EMBL" id="AZFX01000009">
    <property type="protein sequence ID" value="KRM13078.1"/>
    <property type="molecule type" value="Genomic_DNA"/>
</dbReference>
<dbReference type="SUPFAM" id="SSF55545">
    <property type="entry name" value="beta-N-acetylhexosaminidase-like domain"/>
    <property type="match status" value="1"/>
</dbReference>
<dbReference type="STRING" id="1423735.FC15_GL000064"/>
<dbReference type="InterPro" id="IPR042301">
    <property type="entry name" value="GH115_sf"/>
</dbReference>
<dbReference type="GO" id="GO:0016787">
    <property type="term" value="F:hydrolase activity"/>
    <property type="evidence" value="ECO:0007669"/>
    <property type="project" value="UniProtKB-KW"/>
</dbReference>
<dbReference type="Gene3D" id="1.20.58.2150">
    <property type="match status" value="1"/>
</dbReference>
<dbReference type="Gene3D" id="3.30.379.10">
    <property type="entry name" value="Chitobiase/beta-hexosaminidase domain 2-like"/>
    <property type="match status" value="1"/>
</dbReference>
<reference evidence="3 4" key="1">
    <citation type="journal article" date="2015" name="Genome Announc.">
        <title>Expanding the biotechnology potential of lactobacilli through comparative genomics of 213 strains and associated genera.</title>
        <authorList>
            <person name="Sun Z."/>
            <person name="Harris H.M."/>
            <person name="McCann A."/>
            <person name="Guo C."/>
            <person name="Argimon S."/>
            <person name="Zhang W."/>
            <person name="Yang X."/>
            <person name="Jeffery I.B."/>
            <person name="Cooney J.C."/>
            <person name="Kagawa T.F."/>
            <person name="Liu W."/>
            <person name="Song Y."/>
            <person name="Salvetti E."/>
            <person name="Wrobel A."/>
            <person name="Rasinkangas P."/>
            <person name="Parkhill J."/>
            <person name="Rea M.C."/>
            <person name="O'Sullivan O."/>
            <person name="Ritari J."/>
            <person name="Douillard F.P."/>
            <person name="Paul Ross R."/>
            <person name="Yang R."/>
            <person name="Briner A.E."/>
            <person name="Felis G.E."/>
            <person name="de Vos W.M."/>
            <person name="Barrangou R."/>
            <person name="Klaenhammer T.R."/>
            <person name="Caufield P.W."/>
            <person name="Cui Y."/>
            <person name="Zhang H."/>
            <person name="O'Toole P.W."/>
        </authorList>
    </citation>
    <scope>NUCLEOTIDE SEQUENCE [LARGE SCALE GENOMIC DNA]</scope>
    <source>
        <strain evidence="3 4">DSM 17758</strain>
    </source>
</reference>
<dbReference type="GO" id="GO:0005975">
    <property type="term" value="P:carbohydrate metabolic process"/>
    <property type="evidence" value="ECO:0007669"/>
    <property type="project" value="UniProtKB-ARBA"/>
</dbReference>
<dbReference type="PANTHER" id="PTHR37842">
    <property type="match status" value="1"/>
</dbReference>
<dbReference type="Gene3D" id="2.60.120.1620">
    <property type="match status" value="1"/>
</dbReference>
<dbReference type="PATRIC" id="fig|1423735.3.peg.65"/>
<comment type="caution">
    <text evidence="3">The sequence shown here is derived from an EMBL/GenBank/DDBJ whole genome shotgun (WGS) entry which is preliminary data.</text>
</comment>
<evidence type="ECO:0000313" key="3">
    <source>
        <dbReference type="EMBL" id="KRM13078.1"/>
    </source>
</evidence>